<protein>
    <submittedName>
        <fullName evidence="2">Uncharacterized protein</fullName>
    </submittedName>
</protein>
<feature type="transmembrane region" description="Helical" evidence="1">
    <location>
        <begin position="12"/>
        <end position="29"/>
    </location>
</feature>
<reference evidence="3" key="1">
    <citation type="journal article" date="2005" name="Nature">
        <title>The map-based sequence of the rice genome.</title>
        <authorList>
            <consortium name="International rice genome sequencing project (IRGSP)"/>
            <person name="Matsumoto T."/>
            <person name="Wu J."/>
            <person name="Kanamori H."/>
            <person name="Katayose Y."/>
            <person name="Fujisawa M."/>
            <person name="Namiki N."/>
            <person name="Mizuno H."/>
            <person name="Yamamoto K."/>
            <person name="Antonio B.A."/>
            <person name="Baba T."/>
            <person name="Sakata K."/>
            <person name="Nagamura Y."/>
            <person name="Aoki H."/>
            <person name="Arikawa K."/>
            <person name="Arita K."/>
            <person name="Bito T."/>
            <person name="Chiden Y."/>
            <person name="Fujitsuka N."/>
            <person name="Fukunaka R."/>
            <person name="Hamada M."/>
            <person name="Harada C."/>
            <person name="Hayashi A."/>
            <person name="Hijishita S."/>
            <person name="Honda M."/>
            <person name="Hosokawa S."/>
            <person name="Ichikawa Y."/>
            <person name="Idonuma A."/>
            <person name="Iijima M."/>
            <person name="Ikeda M."/>
            <person name="Ikeno M."/>
            <person name="Ito K."/>
            <person name="Ito S."/>
            <person name="Ito T."/>
            <person name="Ito Y."/>
            <person name="Ito Y."/>
            <person name="Iwabuchi A."/>
            <person name="Kamiya K."/>
            <person name="Karasawa W."/>
            <person name="Kurita K."/>
            <person name="Katagiri S."/>
            <person name="Kikuta A."/>
            <person name="Kobayashi H."/>
            <person name="Kobayashi N."/>
            <person name="Machita K."/>
            <person name="Maehara T."/>
            <person name="Masukawa M."/>
            <person name="Mizubayashi T."/>
            <person name="Mukai Y."/>
            <person name="Nagasaki H."/>
            <person name="Nagata Y."/>
            <person name="Naito S."/>
            <person name="Nakashima M."/>
            <person name="Nakama Y."/>
            <person name="Nakamichi Y."/>
            <person name="Nakamura M."/>
            <person name="Meguro A."/>
            <person name="Negishi M."/>
            <person name="Ohta I."/>
            <person name="Ohta T."/>
            <person name="Okamoto M."/>
            <person name="Ono N."/>
            <person name="Saji S."/>
            <person name="Sakaguchi M."/>
            <person name="Sakai K."/>
            <person name="Shibata M."/>
            <person name="Shimokawa T."/>
            <person name="Song J."/>
            <person name="Takazaki Y."/>
            <person name="Terasawa K."/>
            <person name="Tsugane M."/>
            <person name="Tsuji K."/>
            <person name="Ueda S."/>
            <person name="Waki K."/>
            <person name="Yamagata H."/>
            <person name="Yamamoto M."/>
            <person name="Yamamoto S."/>
            <person name="Yamane H."/>
            <person name="Yoshiki S."/>
            <person name="Yoshihara R."/>
            <person name="Yukawa K."/>
            <person name="Zhong H."/>
            <person name="Yano M."/>
            <person name="Yuan Q."/>
            <person name="Ouyang S."/>
            <person name="Liu J."/>
            <person name="Jones K.M."/>
            <person name="Gansberger K."/>
            <person name="Moffat K."/>
            <person name="Hill J."/>
            <person name="Bera J."/>
            <person name="Fadrosh D."/>
            <person name="Jin S."/>
            <person name="Johri S."/>
            <person name="Kim M."/>
            <person name="Overton L."/>
            <person name="Reardon M."/>
            <person name="Tsitrin T."/>
            <person name="Vuong H."/>
            <person name="Weaver B."/>
            <person name="Ciecko A."/>
            <person name="Tallon L."/>
            <person name="Jackson J."/>
            <person name="Pai G."/>
            <person name="Aken S.V."/>
            <person name="Utterback T."/>
            <person name="Reidmuller S."/>
            <person name="Feldblyum T."/>
            <person name="Hsiao J."/>
            <person name="Zismann V."/>
            <person name="Iobst S."/>
            <person name="de Vazeille A.R."/>
            <person name="Buell C.R."/>
            <person name="Ying K."/>
            <person name="Li Y."/>
            <person name="Lu T."/>
            <person name="Huang Y."/>
            <person name="Zhao Q."/>
            <person name="Feng Q."/>
            <person name="Zhang L."/>
            <person name="Zhu J."/>
            <person name="Weng Q."/>
            <person name="Mu J."/>
            <person name="Lu Y."/>
            <person name="Fan D."/>
            <person name="Liu Y."/>
            <person name="Guan J."/>
            <person name="Zhang Y."/>
            <person name="Yu S."/>
            <person name="Liu X."/>
            <person name="Zhang Y."/>
            <person name="Hong G."/>
            <person name="Han B."/>
            <person name="Choisne N."/>
            <person name="Demange N."/>
            <person name="Orjeda G."/>
            <person name="Samain S."/>
            <person name="Cattolico L."/>
            <person name="Pelletier E."/>
            <person name="Couloux A."/>
            <person name="Segurens B."/>
            <person name="Wincker P."/>
            <person name="D'Hont A."/>
            <person name="Scarpelli C."/>
            <person name="Weissenbach J."/>
            <person name="Salanoubat M."/>
            <person name="Quetier F."/>
            <person name="Yu Y."/>
            <person name="Kim H.R."/>
            <person name="Rambo T."/>
            <person name="Currie J."/>
            <person name="Collura K."/>
            <person name="Luo M."/>
            <person name="Yang T."/>
            <person name="Ammiraju J.S.S."/>
            <person name="Engler F."/>
            <person name="Soderlund C."/>
            <person name="Wing R.A."/>
            <person name="Palmer L.E."/>
            <person name="de la Bastide M."/>
            <person name="Spiegel L."/>
            <person name="Nascimento L."/>
            <person name="Zutavern T."/>
            <person name="O'Shaughnessy A."/>
            <person name="Dike S."/>
            <person name="Dedhia N."/>
            <person name="Preston R."/>
            <person name="Balija V."/>
            <person name="McCombie W.R."/>
            <person name="Chow T."/>
            <person name="Chen H."/>
            <person name="Chung M."/>
            <person name="Chen C."/>
            <person name="Shaw J."/>
            <person name="Wu H."/>
            <person name="Hsiao K."/>
            <person name="Chao Y."/>
            <person name="Chu M."/>
            <person name="Cheng C."/>
            <person name="Hour A."/>
            <person name="Lee P."/>
            <person name="Lin S."/>
            <person name="Lin Y."/>
            <person name="Liou J."/>
            <person name="Liu S."/>
            <person name="Hsing Y."/>
            <person name="Raghuvanshi S."/>
            <person name="Mohanty A."/>
            <person name="Bharti A.K."/>
            <person name="Gaur A."/>
            <person name="Gupta V."/>
            <person name="Kumar D."/>
            <person name="Ravi V."/>
            <person name="Vij S."/>
            <person name="Kapur A."/>
            <person name="Khurana P."/>
            <person name="Khurana P."/>
            <person name="Khurana J.P."/>
            <person name="Tyagi A.K."/>
            <person name="Gaikwad K."/>
            <person name="Singh A."/>
            <person name="Dalal V."/>
            <person name="Srivastava S."/>
            <person name="Dixit A."/>
            <person name="Pal A.K."/>
            <person name="Ghazi I.A."/>
            <person name="Yadav M."/>
            <person name="Pandit A."/>
            <person name="Bhargava A."/>
            <person name="Sureshbabu K."/>
            <person name="Batra K."/>
            <person name="Sharma T.R."/>
            <person name="Mohapatra T."/>
            <person name="Singh N.K."/>
            <person name="Messing J."/>
            <person name="Nelson A.B."/>
            <person name="Fuks G."/>
            <person name="Kavchok S."/>
            <person name="Keizer G."/>
            <person name="Linton E."/>
            <person name="Llaca V."/>
            <person name="Song R."/>
            <person name="Tanyolac B."/>
            <person name="Young S."/>
            <person name="Ho-Il K."/>
            <person name="Hahn J.H."/>
            <person name="Sangsakoo G."/>
            <person name="Vanavichit A."/>
            <person name="de Mattos Luiz.A.T."/>
            <person name="Zimmer P.D."/>
            <person name="Malone G."/>
            <person name="Dellagostin O."/>
            <person name="de Oliveira A.C."/>
            <person name="Bevan M."/>
            <person name="Bancroft I."/>
            <person name="Minx P."/>
            <person name="Cordum H."/>
            <person name="Wilson R."/>
            <person name="Cheng Z."/>
            <person name="Jin W."/>
            <person name="Jiang J."/>
            <person name="Leong S.A."/>
            <person name="Iwama H."/>
            <person name="Gojobori T."/>
            <person name="Itoh T."/>
            <person name="Niimura Y."/>
            <person name="Fujii Y."/>
            <person name="Habara T."/>
            <person name="Sakai H."/>
            <person name="Sato Y."/>
            <person name="Wilson G."/>
            <person name="Kumar K."/>
            <person name="McCouch S."/>
            <person name="Juretic N."/>
            <person name="Hoen D."/>
            <person name="Wright S."/>
            <person name="Bruskiewich R."/>
            <person name="Bureau T."/>
            <person name="Miyao A."/>
            <person name="Hirochika H."/>
            <person name="Nishikawa T."/>
            <person name="Kadowaki K."/>
            <person name="Sugiura M."/>
            <person name="Burr B."/>
            <person name="Sasaki T."/>
        </authorList>
    </citation>
    <scope>NUCLEOTIDE SEQUENCE [LARGE SCALE GENOMIC DNA]</scope>
    <source>
        <strain evidence="3">cv. Nipponbare</strain>
    </source>
</reference>
<sequence length="239" mass="26555">MAAAGFSNSIYLHGLPLGLWEYMLFFRFVRPRRRVRFRADRIPETEATTAWSLSGIGDAVLRGRSGGELSLDFSHPDIRDRCSSILTFCELYEVFGAENAESNCIRISRHNATWMNLKSELAWLHAAISFESSIYENDRQLEKHLQKHQEVAASNMLQLPREGRVDLDHDTESACSGAVVSASDRCEVREPAGDIVLIVLLVVVGDVVAAESVRDVASGVHSPTRCLVTKAGATLLYYI</sequence>
<dbReference type="Proteomes" id="UP000000763">
    <property type="component" value="Chromosome 8"/>
</dbReference>
<evidence type="ECO:0000256" key="1">
    <source>
        <dbReference type="SAM" id="Phobius"/>
    </source>
</evidence>
<evidence type="ECO:0000313" key="3">
    <source>
        <dbReference type="Proteomes" id="UP000000763"/>
    </source>
</evidence>
<accession>Q6YW55</accession>
<keyword evidence="1" id="KW-0812">Transmembrane</keyword>
<keyword evidence="1" id="KW-0472">Membrane</keyword>
<keyword evidence="1" id="KW-1133">Transmembrane helix</keyword>
<organism evidence="2 3">
    <name type="scientific">Oryza sativa subsp. japonica</name>
    <name type="common">Rice</name>
    <dbReference type="NCBI Taxonomy" id="39947"/>
    <lineage>
        <taxon>Eukaryota</taxon>
        <taxon>Viridiplantae</taxon>
        <taxon>Streptophyta</taxon>
        <taxon>Embryophyta</taxon>
        <taxon>Tracheophyta</taxon>
        <taxon>Spermatophyta</taxon>
        <taxon>Magnoliopsida</taxon>
        <taxon>Liliopsida</taxon>
        <taxon>Poales</taxon>
        <taxon>Poaceae</taxon>
        <taxon>BOP clade</taxon>
        <taxon>Oryzoideae</taxon>
        <taxon>Oryzeae</taxon>
        <taxon>Oryzinae</taxon>
        <taxon>Oryza</taxon>
        <taxon>Oryza sativa</taxon>
    </lineage>
</organism>
<evidence type="ECO:0000313" key="2">
    <source>
        <dbReference type="EMBL" id="BAD05835.1"/>
    </source>
</evidence>
<dbReference type="AlphaFoldDB" id="Q6YW55"/>
<proteinExistence type="predicted"/>
<gene>
    <name evidence="2" type="primary">B1090H08.53</name>
</gene>
<name>Q6YW55_ORYSJ</name>
<dbReference type="EMBL" id="AP005795">
    <property type="protein sequence ID" value="BAD05835.1"/>
    <property type="molecule type" value="Genomic_DNA"/>
</dbReference>
<reference evidence="3" key="2">
    <citation type="journal article" date="2008" name="Nucleic Acids Res.">
        <title>The rice annotation project database (RAP-DB): 2008 update.</title>
        <authorList>
            <consortium name="The rice annotation project (RAP)"/>
        </authorList>
    </citation>
    <scope>GENOME REANNOTATION</scope>
    <source>
        <strain evidence="3">cv. Nipponbare</strain>
    </source>
</reference>
<dbReference type="HOGENOM" id="CLU_2091002_0_0_1"/>